<dbReference type="OrthoDB" id="5064949at2"/>
<keyword evidence="2" id="KW-1185">Reference proteome</keyword>
<dbReference type="Gene3D" id="3.40.50.300">
    <property type="entry name" value="P-loop containing nucleotide triphosphate hydrolases"/>
    <property type="match status" value="1"/>
</dbReference>
<dbReference type="RefSeq" id="WP_130449761.1">
    <property type="nucleotide sequence ID" value="NZ_SHLA01000001.1"/>
</dbReference>
<proteinExistence type="predicted"/>
<sequence>MEATLDSAAILEESNRIPKEIPAWVRQAVAKMRAAGKPDHEILTTAFERNADKNPLGDVPEFYEVLGYQIPTVTTDDEARELALAGRPYWIGGEFSLDGDAAKHIDYAAQEAQAATQDAEYWETSPNRLKSVADFIQTPEIEWMVEGRLHRSGLCQIYGPSYAGRTLLVLDLVMSWCAGLEEWQGQRLNTGGEPQQAVYVAAEGGAALAVHVDAWLKHRGIPASRLSGLLFLDGGDGDHMFLELQKGRRDEPSVDHRDSWNRLVKEIVHAGIEPSLIVFDTQIDLAPGVDENSNADMVNVLRMVKRYADEMKFMAVVVHHTGHDESRARGASGMKGKCDVQARLEAVGSVGSGKARLHWEKVKGRAKPEDSLSYAIKGQALLPGLNSEGAICEPIGDTDVAIEKFKAMKPEDELRWKIYYHVGREGASVRSIAEVTGLSRNSKKLTDALEYLCYTKELICIKPKTKGAAKRYAANMVELDEEE</sequence>
<gene>
    <name evidence="1" type="ORF">EV380_1007</name>
</gene>
<comment type="caution">
    <text evidence="1">The sequence shown here is derived from an EMBL/GenBank/DDBJ whole genome shotgun (WGS) entry which is preliminary data.</text>
</comment>
<dbReference type="SUPFAM" id="SSF52540">
    <property type="entry name" value="P-loop containing nucleoside triphosphate hydrolases"/>
    <property type="match status" value="1"/>
</dbReference>
<accession>A0A4Q8ABA6</accession>
<dbReference type="InterPro" id="IPR027417">
    <property type="entry name" value="P-loop_NTPase"/>
</dbReference>
<evidence type="ECO:0000313" key="1">
    <source>
        <dbReference type="EMBL" id="RZU61437.1"/>
    </source>
</evidence>
<dbReference type="EMBL" id="SHLA01000001">
    <property type="protein sequence ID" value="RZU61437.1"/>
    <property type="molecule type" value="Genomic_DNA"/>
</dbReference>
<organism evidence="1 2">
    <name type="scientific">Zhihengliuella halotolerans</name>
    <dbReference type="NCBI Taxonomy" id="370736"/>
    <lineage>
        <taxon>Bacteria</taxon>
        <taxon>Bacillati</taxon>
        <taxon>Actinomycetota</taxon>
        <taxon>Actinomycetes</taxon>
        <taxon>Micrococcales</taxon>
        <taxon>Micrococcaceae</taxon>
        <taxon>Zhihengliuella</taxon>
    </lineage>
</organism>
<dbReference type="Pfam" id="PF13481">
    <property type="entry name" value="AAA_25"/>
    <property type="match status" value="1"/>
</dbReference>
<evidence type="ECO:0000313" key="2">
    <source>
        <dbReference type="Proteomes" id="UP000292685"/>
    </source>
</evidence>
<protein>
    <submittedName>
        <fullName evidence="1">AAA domain-containing protein</fullName>
    </submittedName>
</protein>
<dbReference type="AlphaFoldDB" id="A0A4Q8ABA6"/>
<name>A0A4Q8ABA6_9MICC</name>
<dbReference type="Proteomes" id="UP000292685">
    <property type="component" value="Unassembled WGS sequence"/>
</dbReference>
<reference evidence="1 2" key="1">
    <citation type="submission" date="2019-02" db="EMBL/GenBank/DDBJ databases">
        <title>Sequencing the genomes of 1000 actinobacteria strains.</title>
        <authorList>
            <person name="Klenk H.-P."/>
        </authorList>
    </citation>
    <scope>NUCLEOTIDE SEQUENCE [LARGE SCALE GENOMIC DNA]</scope>
    <source>
        <strain evidence="1 2">DSM 17364</strain>
    </source>
</reference>